<organism evidence="1 2">
    <name type="scientific">Piedraia hortae CBS 480.64</name>
    <dbReference type="NCBI Taxonomy" id="1314780"/>
    <lineage>
        <taxon>Eukaryota</taxon>
        <taxon>Fungi</taxon>
        <taxon>Dikarya</taxon>
        <taxon>Ascomycota</taxon>
        <taxon>Pezizomycotina</taxon>
        <taxon>Dothideomycetes</taxon>
        <taxon>Dothideomycetidae</taxon>
        <taxon>Capnodiales</taxon>
        <taxon>Piedraiaceae</taxon>
        <taxon>Piedraia</taxon>
    </lineage>
</organism>
<protein>
    <submittedName>
        <fullName evidence="1">Uncharacterized protein</fullName>
    </submittedName>
</protein>
<dbReference type="EMBL" id="MU005959">
    <property type="protein sequence ID" value="KAF2863904.1"/>
    <property type="molecule type" value="Genomic_DNA"/>
</dbReference>
<dbReference type="Proteomes" id="UP000799421">
    <property type="component" value="Unassembled WGS sequence"/>
</dbReference>
<reference evidence="1" key="1">
    <citation type="journal article" date="2020" name="Stud. Mycol.">
        <title>101 Dothideomycetes genomes: a test case for predicting lifestyles and emergence of pathogens.</title>
        <authorList>
            <person name="Haridas S."/>
            <person name="Albert R."/>
            <person name="Binder M."/>
            <person name="Bloem J."/>
            <person name="Labutti K."/>
            <person name="Salamov A."/>
            <person name="Andreopoulos B."/>
            <person name="Baker S."/>
            <person name="Barry K."/>
            <person name="Bills G."/>
            <person name="Bluhm B."/>
            <person name="Cannon C."/>
            <person name="Castanera R."/>
            <person name="Culley D."/>
            <person name="Daum C."/>
            <person name="Ezra D."/>
            <person name="Gonzalez J."/>
            <person name="Henrissat B."/>
            <person name="Kuo A."/>
            <person name="Liang C."/>
            <person name="Lipzen A."/>
            <person name="Lutzoni F."/>
            <person name="Magnuson J."/>
            <person name="Mondo S."/>
            <person name="Nolan M."/>
            <person name="Ohm R."/>
            <person name="Pangilinan J."/>
            <person name="Park H.-J."/>
            <person name="Ramirez L."/>
            <person name="Alfaro M."/>
            <person name="Sun H."/>
            <person name="Tritt A."/>
            <person name="Yoshinaga Y."/>
            <person name="Zwiers L.-H."/>
            <person name="Turgeon B."/>
            <person name="Goodwin S."/>
            <person name="Spatafora J."/>
            <person name="Crous P."/>
            <person name="Grigoriev I."/>
        </authorList>
    </citation>
    <scope>NUCLEOTIDE SEQUENCE</scope>
    <source>
        <strain evidence="1">CBS 480.64</strain>
    </source>
</reference>
<gene>
    <name evidence="1" type="ORF">K470DRAFT_85348</name>
</gene>
<evidence type="ECO:0000313" key="1">
    <source>
        <dbReference type="EMBL" id="KAF2863904.1"/>
    </source>
</evidence>
<evidence type="ECO:0000313" key="2">
    <source>
        <dbReference type="Proteomes" id="UP000799421"/>
    </source>
</evidence>
<accession>A0A6A7C8T0</accession>
<sequence>MATTRALTGLILDSTDTLTLLQRLRDQITYTPTSLNRTASAITTSLDRLATVRRYLKLIRDEANEGFFVASRRDWDLFVPSLQMSLDDLLSIGERMREGGSARALWGLIASGMTVDEGVSLIDRLGVYVRFLRGEVGVLRGEEGEGKDVSRRDLVELVERQRGSSQRVVGRGVGALGRGRGRGREITEVSVQRFRSRSISTHKERFRSGSRRGLIRNRTLSPSTERKKHWISKVWDWSHPRTSFHDKHTMSAASPLPSLLILTI</sequence>
<keyword evidence="2" id="KW-1185">Reference proteome</keyword>
<dbReference type="AlphaFoldDB" id="A0A6A7C8T0"/>
<name>A0A6A7C8T0_9PEZI</name>
<proteinExistence type="predicted"/>